<sequence length="218" mass="25555">MTNPNLRKTIELYSTRSSEELVQFLNGLSKPSLIALCIDLLTLYFNDKNSSRLRELTTLWMCGFQPNSEKLGYNGYRMDVDAGRRVDCEVKPQNTDDPRKKLNGGGSFNDYTLERFGRDLENNPIILVSGFVGGKLIYIFEFKFECLKEKLRGLLERRFPEGQRREGEYLRSAGFSFRDYKDCPSLKLAYLRDDWHSFKDYLSRDLTKYFEGLKKWKV</sequence>
<accession>A0A7C5X0E5</accession>
<evidence type="ECO:0008006" key="2">
    <source>
        <dbReference type="Google" id="ProtNLM"/>
    </source>
</evidence>
<gene>
    <name evidence="1" type="ORF">ENN04_02840</name>
</gene>
<name>A0A7C5X0E5_9AQUI</name>
<proteinExistence type="predicted"/>
<protein>
    <recommendedName>
        <fullName evidence="2">Restriction endonuclease</fullName>
    </recommendedName>
</protein>
<dbReference type="EMBL" id="DSAC01000035">
    <property type="protein sequence ID" value="HHO73555.1"/>
    <property type="molecule type" value="Genomic_DNA"/>
</dbReference>
<comment type="caution">
    <text evidence="1">The sequence shown here is derived from an EMBL/GenBank/DDBJ whole genome shotgun (WGS) entry which is preliminary data.</text>
</comment>
<reference evidence="1" key="1">
    <citation type="journal article" date="2020" name="mSystems">
        <title>Genome- and Community-Level Interaction Insights into Carbon Utilization and Element Cycling Functions of Hydrothermarchaeota in Hydrothermal Sediment.</title>
        <authorList>
            <person name="Zhou Z."/>
            <person name="Liu Y."/>
            <person name="Xu W."/>
            <person name="Pan J."/>
            <person name="Luo Z.H."/>
            <person name="Li M."/>
        </authorList>
    </citation>
    <scope>NUCLEOTIDE SEQUENCE [LARGE SCALE GENOMIC DNA]</scope>
    <source>
        <strain evidence="1">SpSt-114</strain>
    </source>
</reference>
<organism evidence="1">
    <name type="scientific">Thermocrinis ruber</name>
    <dbReference type="NCBI Taxonomy" id="75906"/>
    <lineage>
        <taxon>Bacteria</taxon>
        <taxon>Pseudomonadati</taxon>
        <taxon>Aquificota</taxon>
        <taxon>Aquificia</taxon>
        <taxon>Aquificales</taxon>
        <taxon>Aquificaceae</taxon>
        <taxon>Thermocrinis</taxon>
    </lineage>
</organism>
<evidence type="ECO:0000313" key="1">
    <source>
        <dbReference type="EMBL" id="HHO73555.1"/>
    </source>
</evidence>
<dbReference type="AlphaFoldDB" id="A0A7C5X0E5"/>